<reference evidence="1" key="1">
    <citation type="submission" date="2020-03" db="EMBL/GenBank/DDBJ databases">
        <title>A transcriptome and proteome of the tick Rhipicephalus microplus shaped by the genetic composition of its hosts and developmental stage.</title>
        <authorList>
            <person name="Garcia G.R."/>
            <person name="Ribeiro J.M.C."/>
            <person name="Maruyama S.R."/>
            <person name="Gardinasse L.G."/>
            <person name="Nelson K."/>
            <person name="Ferreira B.R."/>
            <person name="Andrade T.G."/>
            <person name="Santos I.K.F.M."/>
        </authorList>
    </citation>
    <scope>NUCLEOTIDE SEQUENCE</scope>
    <source>
        <strain evidence="1">NSGR</strain>
        <tissue evidence="1">Salivary glands</tissue>
    </source>
</reference>
<accession>A0A6G5A4F7</accession>
<organism evidence="1">
    <name type="scientific">Rhipicephalus microplus</name>
    <name type="common">Cattle tick</name>
    <name type="synonym">Boophilus microplus</name>
    <dbReference type="NCBI Taxonomy" id="6941"/>
    <lineage>
        <taxon>Eukaryota</taxon>
        <taxon>Metazoa</taxon>
        <taxon>Ecdysozoa</taxon>
        <taxon>Arthropoda</taxon>
        <taxon>Chelicerata</taxon>
        <taxon>Arachnida</taxon>
        <taxon>Acari</taxon>
        <taxon>Parasitiformes</taxon>
        <taxon>Ixodida</taxon>
        <taxon>Ixodoidea</taxon>
        <taxon>Ixodidae</taxon>
        <taxon>Rhipicephalinae</taxon>
        <taxon>Rhipicephalus</taxon>
        <taxon>Boophilus</taxon>
    </lineage>
</organism>
<dbReference type="AlphaFoldDB" id="A0A6G5A4F7"/>
<name>A0A6G5A4F7_RHIMP</name>
<evidence type="ECO:0000313" key="1">
    <source>
        <dbReference type="EMBL" id="NIE45050.1"/>
    </source>
</evidence>
<dbReference type="EMBL" id="GIKN01002777">
    <property type="protein sequence ID" value="NIE45050.1"/>
    <property type="molecule type" value="Transcribed_RNA"/>
</dbReference>
<proteinExistence type="predicted"/>
<sequence>MFSINKALRIWVVSTWIREHCSFVINVASTDYLPVAVQTRYARTLNKAHHDTCADFIWSGGCKNFFENVDNL</sequence>
<protein>
    <submittedName>
        <fullName evidence="1">Putative secreted protein</fullName>
    </submittedName>
</protein>